<protein>
    <submittedName>
        <fullName evidence="2">Uncharacterized protein</fullName>
    </submittedName>
</protein>
<comment type="caution">
    <text evidence="2">The sequence shown here is derived from an EMBL/GenBank/DDBJ whole genome shotgun (WGS) entry which is preliminary data.</text>
</comment>
<proteinExistence type="predicted"/>
<evidence type="ECO:0000256" key="1">
    <source>
        <dbReference type="SAM" id="MobiDB-lite"/>
    </source>
</evidence>
<dbReference type="Proteomes" id="UP001066276">
    <property type="component" value="Chromosome 5"/>
</dbReference>
<accession>A0AAV7RZR1</accession>
<feature type="compositionally biased region" description="Low complexity" evidence="1">
    <location>
        <begin position="36"/>
        <end position="45"/>
    </location>
</feature>
<gene>
    <name evidence="2" type="ORF">NDU88_009686</name>
</gene>
<dbReference type="EMBL" id="JANPWB010000009">
    <property type="protein sequence ID" value="KAJ1156970.1"/>
    <property type="molecule type" value="Genomic_DNA"/>
</dbReference>
<name>A0AAV7RZR1_PLEWA</name>
<feature type="region of interest" description="Disordered" evidence="1">
    <location>
        <begin position="1"/>
        <end position="50"/>
    </location>
</feature>
<dbReference type="AlphaFoldDB" id="A0AAV7RZR1"/>
<evidence type="ECO:0000313" key="2">
    <source>
        <dbReference type="EMBL" id="KAJ1156970.1"/>
    </source>
</evidence>
<sequence length="130" mass="12965">MPSDRGPPIGREPGPSQLCKGAAGTPNAHNPHLSTARLPGSPAPRAGGGRLATLPCLQVSDYRTLVSQPAPATSGLPLPSVPGGESFLGVLGSPKATDFVLSAGLPGCQDYPGFTEEILHAGGESSGITS</sequence>
<organism evidence="2 3">
    <name type="scientific">Pleurodeles waltl</name>
    <name type="common">Iberian ribbed newt</name>
    <dbReference type="NCBI Taxonomy" id="8319"/>
    <lineage>
        <taxon>Eukaryota</taxon>
        <taxon>Metazoa</taxon>
        <taxon>Chordata</taxon>
        <taxon>Craniata</taxon>
        <taxon>Vertebrata</taxon>
        <taxon>Euteleostomi</taxon>
        <taxon>Amphibia</taxon>
        <taxon>Batrachia</taxon>
        <taxon>Caudata</taxon>
        <taxon>Salamandroidea</taxon>
        <taxon>Salamandridae</taxon>
        <taxon>Pleurodelinae</taxon>
        <taxon>Pleurodeles</taxon>
    </lineage>
</organism>
<reference evidence="2" key="1">
    <citation type="journal article" date="2022" name="bioRxiv">
        <title>Sequencing and chromosome-scale assembly of the giantPleurodeles waltlgenome.</title>
        <authorList>
            <person name="Brown T."/>
            <person name="Elewa A."/>
            <person name="Iarovenko S."/>
            <person name="Subramanian E."/>
            <person name="Araus A.J."/>
            <person name="Petzold A."/>
            <person name="Susuki M."/>
            <person name="Suzuki K.-i.T."/>
            <person name="Hayashi T."/>
            <person name="Toyoda A."/>
            <person name="Oliveira C."/>
            <person name="Osipova E."/>
            <person name="Leigh N.D."/>
            <person name="Simon A."/>
            <person name="Yun M.H."/>
        </authorList>
    </citation>
    <scope>NUCLEOTIDE SEQUENCE</scope>
    <source>
        <strain evidence="2">20211129_DDA</strain>
        <tissue evidence="2">Liver</tissue>
    </source>
</reference>
<keyword evidence="3" id="KW-1185">Reference proteome</keyword>
<evidence type="ECO:0000313" key="3">
    <source>
        <dbReference type="Proteomes" id="UP001066276"/>
    </source>
</evidence>